<evidence type="ECO:0000313" key="8">
    <source>
        <dbReference type="EMBL" id="SQI44960.1"/>
    </source>
</evidence>
<keyword evidence="4" id="KW-0472">Membrane</keyword>
<dbReference type="AlphaFoldDB" id="A0A2X4VHY2"/>
<accession>A0A2X4VHY2</accession>
<evidence type="ECO:0000313" key="9">
    <source>
        <dbReference type="Proteomes" id="UP000248897"/>
    </source>
</evidence>
<dbReference type="Pfam" id="PF06629">
    <property type="entry name" value="MipA"/>
    <property type="match status" value="1"/>
</dbReference>
<proteinExistence type="inferred from homology"/>
<dbReference type="RefSeq" id="WP_062868515.1">
    <property type="nucleotide sequence ID" value="NZ_CAMITG010000010.1"/>
</dbReference>
<keyword evidence="5" id="KW-0998">Cell outer membrane</keyword>
<evidence type="ECO:0000256" key="4">
    <source>
        <dbReference type="ARBA" id="ARBA00023136"/>
    </source>
</evidence>
<dbReference type="Proteomes" id="UP000248897">
    <property type="component" value="Chromosome 1"/>
</dbReference>
<dbReference type="InterPro" id="IPR010583">
    <property type="entry name" value="MipA"/>
</dbReference>
<dbReference type="PANTHER" id="PTHR38776">
    <property type="entry name" value="MLTA-INTERACTING PROTEIN-RELATED"/>
    <property type="match status" value="1"/>
</dbReference>
<reference evidence="7 10" key="2">
    <citation type="submission" date="2020-12" db="EMBL/GenBank/DDBJ databases">
        <title>FDA dAtabase for Regulatory Grade micrObial Sequences (FDA-ARGOS): Supporting development and validation of Infectious Disease Dx tests.</title>
        <authorList>
            <person name="Sproer C."/>
            <person name="Gronow S."/>
            <person name="Severitt S."/>
            <person name="Schroder I."/>
            <person name="Tallon L."/>
            <person name="Sadzewicz L."/>
            <person name="Zhao X."/>
            <person name="Boylan J."/>
            <person name="Ott S."/>
            <person name="Bowen H."/>
            <person name="Vavikolanu K."/>
            <person name="Mehta A."/>
            <person name="Aluvathingal J."/>
            <person name="Nadendla S."/>
            <person name="Lowell S."/>
            <person name="Myers T."/>
            <person name="Yan Y."/>
            <person name="Sichtig H."/>
        </authorList>
    </citation>
    <scope>NUCLEOTIDE SEQUENCE [LARGE SCALE GENOMIC DNA]</scope>
    <source>
        <strain evidence="7 10">FDAARGOS_907</strain>
    </source>
</reference>
<dbReference type="EMBL" id="LS483469">
    <property type="protein sequence ID" value="SQI44960.1"/>
    <property type="molecule type" value="Genomic_DNA"/>
</dbReference>
<comment type="similarity">
    <text evidence="2">Belongs to the MipA/OmpV family.</text>
</comment>
<keyword evidence="10" id="KW-1185">Reference proteome</keyword>
<evidence type="ECO:0000313" key="7">
    <source>
        <dbReference type="EMBL" id="QPS19284.1"/>
    </source>
</evidence>
<comment type="subcellular location">
    <subcellularLocation>
        <location evidence="1">Cell outer membrane</location>
    </subcellularLocation>
</comment>
<evidence type="ECO:0000256" key="1">
    <source>
        <dbReference type="ARBA" id="ARBA00004442"/>
    </source>
</evidence>
<dbReference type="GO" id="GO:0009279">
    <property type="term" value="C:cell outer membrane"/>
    <property type="evidence" value="ECO:0007669"/>
    <property type="project" value="UniProtKB-SubCell"/>
</dbReference>
<feature type="chain" id="PRO_5015846642" evidence="6">
    <location>
        <begin position="23"/>
        <end position="270"/>
    </location>
</feature>
<sequence length="270" mass="28827">MKNTLGYSAVTLLMLFPLQGFTQDDGEASLKLSGGMAVAPVYQGASSYSAVPLYDIQAGYDKSAWGDFSLGLIDGARWQLPLSGPFGIALLAGYDAGRDEEVKTLSGRNKRLKGMGDLDGAFEAGIELSYKFDPFHAFVKGMQATKARRYGDEDLGHTAYVDLGVAAVYSLSEALTLSSDLSTTWANSGYQRGYFGVTQRQAQQTSFAAYRPGSGFKQVTLNGALNYQWTPEIAFQAGAGIYTLLGDAAKSPIVEKKVAGVAFLGASYSF</sequence>
<evidence type="ECO:0000256" key="6">
    <source>
        <dbReference type="SAM" id="SignalP"/>
    </source>
</evidence>
<protein>
    <submittedName>
        <fullName evidence="7">MipA/OmpV family protein</fullName>
    </submittedName>
    <submittedName>
        <fullName evidence="8">MltA-interacting protein MipA</fullName>
    </submittedName>
</protein>
<evidence type="ECO:0000256" key="2">
    <source>
        <dbReference type="ARBA" id="ARBA00005722"/>
    </source>
</evidence>
<name>A0A2X4VHY2_SERPL</name>
<feature type="signal peptide" evidence="6">
    <location>
        <begin position="1"/>
        <end position="22"/>
    </location>
</feature>
<keyword evidence="3 6" id="KW-0732">Signal</keyword>
<reference evidence="8 9" key="1">
    <citation type="submission" date="2018-06" db="EMBL/GenBank/DDBJ databases">
        <authorList>
            <consortium name="Pathogen Informatics"/>
            <person name="Doyle S."/>
        </authorList>
    </citation>
    <scope>NUCLEOTIDE SEQUENCE [LARGE SCALE GENOMIC DNA]</scope>
    <source>
        <strain evidence="8 9">NCTC12961</strain>
    </source>
</reference>
<organism evidence="8 9">
    <name type="scientific">Serratia plymuthica</name>
    <dbReference type="NCBI Taxonomy" id="82996"/>
    <lineage>
        <taxon>Bacteria</taxon>
        <taxon>Pseudomonadati</taxon>
        <taxon>Pseudomonadota</taxon>
        <taxon>Gammaproteobacteria</taxon>
        <taxon>Enterobacterales</taxon>
        <taxon>Yersiniaceae</taxon>
        <taxon>Serratia</taxon>
    </lineage>
</organism>
<evidence type="ECO:0000313" key="10">
    <source>
        <dbReference type="Proteomes" id="UP000594967"/>
    </source>
</evidence>
<dbReference type="EMBL" id="CP065673">
    <property type="protein sequence ID" value="QPS19284.1"/>
    <property type="molecule type" value="Genomic_DNA"/>
</dbReference>
<dbReference type="Proteomes" id="UP000594967">
    <property type="component" value="Chromosome"/>
</dbReference>
<gene>
    <name evidence="7" type="ORF">I6G64_17035</name>
    <name evidence="8" type="ORF">NCTC12961_04855</name>
</gene>
<evidence type="ECO:0000256" key="5">
    <source>
        <dbReference type="ARBA" id="ARBA00023237"/>
    </source>
</evidence>
<evidence type="ECO:0000256" key="3">
    <source>
        <dbReference type="ARBA" id="ARBA00022729"/>
    </source>
</evidence>
<dbReference type="PANTHER" id="PTHR38776:SF1">
    <property type="entry name" value="MLTA-INTERACTING PROTEIN-RELATED"/>
    <property type="match status" value="1"/>
</dbReference>